<feature type="transmembrane region" description="Helical" evidence="1">
    <location>
        <begin position="39"/>
        <end position="57"/>
    </location>
</feature>
<keyword evidence="1" id="KW-0472">Membrane</keyword>
<proteinExistence type="predicted"/>
<dbReference type="Proteomes" id="UP000238479">
    <property type="component" value="Chromosome 3"/>
</dbReference>
<evidence type="ECO:0000313" key="2">
    <source>
        <dbReference type="EMBL" id="PRQ44602.1"/>
    </source>
</evidence>
<sequence length="63" mass="7340">MHICAYITLISLAMILLISLFLHFDQLHAIDFNGLENLLELILVLFKAYSQYIFLILERIEAT</sequence>
<dbReference type="EMBL" id="PDCK01000041">
    <property type="protein sequence ID" value="PRQ44602.1"/>
    <property type="molecule type" value="Genomic_DNA"/>
</dbReference>
<keyword evidence="1" id="KW-1133">Transmembrane helix</keyword>
<accession>A0A2P6RDU6</accession>
<keyword evidence="1" id="KW-0812">Transmembrane</keyword>
<comment type="caution">
    <text evidence="2">The sequence shown here is derived from an EMBL/GenBank/DDBJ whole genome shotgun (WGS) entry which is preliminary data.</text>
</comment>
<keyword evidence="3" id="KW-1185">Reference proteome</keyword>
<evidence type="ECO:0000256" key="1">
    <source>
        <dbReference type="SAM" id="Phobius"/>
    </source>
</evidence>
<gene>
    <name evidence="2" type="ORF">RchiOBHm_Chr3g0481031</name>
</gene>
<name>A0A2P6RDU6_ROSCH</name>
<dbReference type="Gramene" id="PRQ44602">
    <property type="protein sequence ID" value="PRQ44602"/>
    <property type="gene ID" value="RchiOBHm_Chr3g0481031"/>
</dbReference>
<organism evidence="2 3">
    <name type="scientific">Rosa chinensis</name>
    <name type="common">China rose</name>
    <dbReference type="NCBI Taxonomy" id="74649"/>
    <lineage>
        <taxon>Eukaryota</taxon>
        <taxon>Viridiplantae</taxon>
        <taxon>Streptophyta</taxon>
        <taxon>Embryophyta</taxon>
        <taxon>Tracheophyta</taxon>
        <taxon>Spermatophyta</taxon>
        <taxon>Magnoliopsida</taxon>
        <taxon>eudicotyledons</taxon>
        <taxon>Gunneridae</taxon>
        <taxon>Pentapetalae</taxon>
        <taxon>rosids</taxon>
        <taxon>fabids</taxon>
        <taxon>Rosales</taxon>
        <taxon>Rosaceae</taxon>
        <taxon>Rosoideae</taxon>
        <taxon>Rosoideae incertae sedis</taxon>
        <taxon>Rosa</taxon>
    </lineage>
</organism>
<reference evidence="2 3" key="1">
    <citation type="journal article" date="2018" name="Nat. Genet.">
        <title>The Rosa genome provides new insights in the design of modern roses.</title>
        <authorList>
            <person name="Bendahmane M."/>
        </authorList>
    </citation>
    <scope>NUCLEOTIDE SEQUENCE [LARGE SCALE GENOMIC DNA]</scope>
    <source>
        <strain evidence="3">cv. Old Blush</strain>
    </source>
</reference>
<protein>
    <submittedName>
        <fullName evidence="2">Uncharacterized protein</fullName>
    </submittedName>
</protein>
<evidence type="ECO:0000313" key="3">
    <source>
        <dbReference type="Proteomes" id="UP000238479"/>
    </source>
</evidence>
<dbReference type="AlphaFoldDB" id="A0A2P6RDU6"/>